<name>A0A5B7HAN9_PORTR</name>
<dbReference type="OrthoDB" id="6076990at2759"/>
<gene>
    <name evidence="2" type="ORF">E2C01_061339</name>
</gene>
<keyword evidence="3" id="KW-1185">Reference proteome</keyword>
<evidence type="ECO:0000313" key="2">
    <source>
        <dbReference type="EMBL" id="MPC67173.1"/>
    </source>
</evidence>
<sequence>MSTSHSSGSSGCRSAGPWLHPVGPGGTLTPKSLLRRHKLPVAAHLHTPTAPSGLDLSRPLLLYSSYTSTKVRGVSLRPGKDGGMTPIGPSVVIPDSYTG</sequence>
<feature type="region of interest" description="Disordered" evidence="1">
    <location>
        <begin position="77"/>
        <end position="99"/>
    </location>
</feature>
<dbReference type="Proteomes" id="UP000324222">
    <property type="component" value="Unassembled WGS sequence"/>
</dbReference>
<evidence type="ECO:0000313" key="3">
    <source>
        <dbReference type="Proteomes" id="UP000324222"/>
    </source>
</evidence>
<comment type="caution">
    <text evidence="2">The sequence shown here is derived from an EMBL/GenBank/DDBJ whole genome shotgun (WGS) entry which is preliminary data.</text>
</comment>
<accession>A0A5B7HAN9</accession>
<reference evidence="2 3" key="1">
    <citation type="submission" date="2019-05" db="EMBL/GenBank/DDBJ databases">
        <title>Another draft genome of Portunus trituberculatus and its Hox gene families provides insights of decapod evolution.</title>
        <authorList>
            <person name="Jeong J.-H."/>
            <person name="Song I."/>
            <person name="Kim S."/>
            <person name="Choi T."/>
            <person name="Kim D."/>
            <person name="Ryu S."/>
            <person name="Kim W."/>
        </authorList>
    </citation>
    <scope>NUCLEOTIDE SEQUENCE [LARGE SCALE GENOMIC DNA]</scope>
    <source>
        <tissue evidence="2">Muscle</tissue>
    </source>
</reference>
<proteinExistence type="predicted"/>
<organism evidence="2 3">
    <name type="scientific">Portunus trituberculatus</name>
    <name type="common">Swimming crab</name>
    <name type="synonym">Neptunus trituberculatus</name>
    <dbReference type="NCBI Taxonomy" id="210409"/>
    <lineage>
        <taxon>Eukaryota</taxon>
        <taxon>Metazoa</taxon>
        <taxon>Ecdysozoa</taxon>
        <taxon>Arthropoda</taxon>
        <taxon>Crustacea</taxon>
        <taxon>Multicrustacea</taxon>
        <taxon>Malacostraca</taxon>
        <taxon>Eumalacostraca</taxon>
        <taxon>Eucarida</taxon>
        <taxon>Decapoda</taxon>
        <taxon>Pleocyemata</taxon>
        <taxon>Brachyura</taxon>
        <taxon>Eubrachyura</taxon>
        <taxon>Portunoidea</taxon>
        <taxon>Portunidae</taxon>
        <taxon>Portuninae</taxon>
        <taxon>Portunus</taxon>
    </lineage>
</organism>
<dbReference type="AlphaFoldDB" id="A0A5B7HAN9"/>
<dbReference type="EMBL" id="VSRR010025843">
    <property type="protein sequence ID" value="MPC67173.1"/>
    <property type="molecule type" value="Genomic_DNA"/>
</dbReference>
<evidence type="ECO:0000256" key="1">
    <source>
        <dbReference type="SAM" id="MobiDB-lite"/>
    </source>
</evidence>
<protein>
    <submittedName>
        <fullName evidence="2">Uncharacterized protein</fullName>
    </submittedName>
</protein>
<feature type="compositionally biased region" description="Low complexity" evidence="1">
    <location>
        <begin position="1"/>
        <end position="16"/>
    </location>
</feature>
<feature type="region of interest" description="Disordered" evidence="1">
    <location>
        <begin position="1"/>
        <end position="31"/>
    </location>
</feature>